<organism evidence="3 4">
    <name type="scientific">Triplophysa rosa</name>
    <name type="common">Cave loach</name>
    <dbReference type="NCBI Taxonomy" id="992332"/>
    <lineage>
        <taxon>Eukaryota</taxon>
        <taxon>Metazoa</taxon>
        <taxon>Chordata</taxon>
        <taxon>Craniata</taxon>
        <taxon>Vertebrata</taxon>
        <taxon>Euteleostomi</taxon>
        <taxon>Actinopterygii</taxon>
        <taxon>Neopterygii</taxon>
        <taxon>Teleostei</taxon>
        <taxon>Ostariophysi</taxon>
        <taxon>Cypriniformes</taxon>
        <taxon>Nemacheilidae</taxon>
        <taxon>Triplophysa</taxon>
    </lineage>
</organism>
<proteinExistence type="predicted"/>
<dbReference type="AlphaFoldDB" id="A0A9W7WJP8"/>
<feature type="compositionally biased region" description="Polar residues" evidence="1">
    <location>
        <begin position="460"/>
        <end position="485"/>
    </location>
</feature>
<dbReference type="Gene3D" id="2.30.30.490">
    <property type="match status" value="1"/>
</dbReference>
<evidence type="ECO:0000259" key="2">
    <source>
        <dbReference type="PROSITE" id="PS51038"/>
    </source>
</evidence>
<keyword evidence="4" id="KW-1185">Reference proteome</keyword>
<dbReference type="InterPro" id="IPR043151">
    <property type="entry name" value="BAH_sf"/>
</dbReference>
<evidence type="ECO:0000313" key="4">
    <source>
        <dbReference type="Proteomes" id="UP001059041"/>
    </source>
</evidence>
<dbReference type="Proteomes" id="UP001059041">
    <property type="component" value="Linkage Group LG15"/>
</dbReference>
<dbReference type="PANTHER" id="PTHR46576">
    <property type="entry name" value="BROMO ADJACENT HOMOLOGY DOMAIN-CONTAINING 1 PROTEIN"/>
    <property type="match status" value="1"/>
</dbReference>
<accession>A0A9W7WJP8</accession>
<feature type="compositionally biased region" description="Basic residues" evidence="1">
    <location>
        <begin position="274"/>
        <end position="286"/>
    </location>
</feature>
<sequence>MTHARRKHSLCQFHGERRDHVEGWSHVDTVGGARPVPSMRAGKAKKDVMKKIKAKVLKQTETWMLSNGRSQDLPKLKKSKKDVTKRIKCKTQRRQRAELSRKLYPLRGRSGPESEALSCHVLLTRLDVLEECEVNTDTGLHDKTSLKTKTHKVFAQEPRKRRLASLNAEAVNSLLLEKTESGAKRSKKHRDGAIAPEQTKTWPNSKQSSETCEKATTQEKSVSEVNVFTPTPRRVAGLNAVALMRLTSSTTAHKHRIKTDRKAACLSGKDDVHRKSKVQKSKKQNRRGSGVTDVCEVCESRSFEWKRKLEESPQTKPAYRSCSMLGYPLNIVKEEQVETDVSSYYCCPSEGSVEYCHRLALFLRQKEHAMTSVKHECLIPLSAHPCLCADPCYSGYYVHIAHAAPAAATLSFCPRAELLSSSHSLLCNSPCFHETFIDRRSCSYSSSCSRCTRPIKTEGFPSSQEEQSRASAVSSAPLGVNSSSAGVPRLISTPSERRHTHKRLKRCPQNTKAPNTSLAMSQTRLSQKHPTAGGKQKKVDQRQVTNGWRPVGEPTEKEVFIAGDDETVLRQCYEGVERDGEVIRVRDTVLLRSGPRKKSLPYVAKISCLWVEPRTGELMMSLFWYYRPEHTQGGRDPSMHCENEIFASRHQDENSVACIEDRCYVLPSAQYCRFCALVKRRSEGVSGGVPVVPDPSDSLTPPHRLVPDDVDPDLVYLCRHVYDFKHGRILKNLQ</sequence>
<evidence type="ECO:0000313" key="3">
    <source>
        <dbReference type="EMBL" id="KAI7799818.1"/>
    </source>
</evidence>
<name>A0A9W7WJP8_TRIRA</name>
<feature type="region of interest" description="Disordered" evidence="1">
    <location>
        <begin position="180"/>
        <end position="224"/>
    </location>
</feature>
<dbReference type="InterPro" id="IPR053032">
    <property type="entry name" value="BAH_domain-containing"/>
</dbReference>
<dbReference type="GO" id="GO:0003682">
    <property type="term" value="F:chromatin binding"/>
    <property type="evidence" value="ECO:0007669"/>
    <property type="project" value="InterPro"/>
</dbReference>
<dbReference type="EMBL" id="JAFHDT010000015">
    <property type="protein sequence ID" value="KAI7799818.1"/>
    <property type="molecule type" value="Genomic_DNA"/>
</dbReference>
<dbReference type="GO" id="GO:0000976">
    <property type="term" value="F:transcription cis-regulatory region binding"/>
    <property type="evidence" value="ECO:0007669"/>
    <property type="project" value="TreeGrafter"/>
</dbReference>
<dbReference type="PROSITE" id="PS51038">
    <property type="entry name" value="BAH"/>
    <property type="match status" value="1"/>
</dbReference>
<dbReference type="InterPro" id="IPR001025">
    <property type="entry name" value="BAH_dom"/>
</dbReference>
<feature type="compositionally biased region" description="Polar residues" evidence="1">
    <location>
        <begin position="198"/>
        <end position="210"/>
    </location>
</feature>
<gene>
    <name evidence="3" type="ORF">IRJ41_012481</name>
</gene>
<feature type="compositionally biased region" description="Basic and acidic residues" evidence="1">
    <location>
        <begin position="260"/>
        <end position="273"/>
    </location>
</feature>
<reference evidence="3" key="1">
    <citation type="submission" date="2021-02" db="EMBL/GenBank/DDBJ databases">
        <title>Comparative genomics reveals that relaxation of natural selection precedes convergent phenotypic evolution of cavefish.</title>
        <authorList>
            <person name="Peng Z."/>
        </authorList>
    </citation>
    <scope>NUCLEOTIDE SEQUENCE</scope>
    <source>
        <tissue evidence="3">Muscle</tissue>
    </source>
</reference>
<dbReference type="PANTHER" id="PTHR46576:SF1">
    <property type="entry name" value="BROMO ADJACENT HOMOLOGY DOMAIN-CONTAINING 1 PROTEIN"/>
    <property type="match status" value="1"/>
</dbReference>
<dbReference type="GO" id="GO:0031507">
    <property type="term" value="P:heterochromatin formation"/>
    <property type="evidence" value="ECO:0007669"/>
    <property type="project" value="TreeGrafter"/>
</dbReference>
<dbReference type="SMART" id="SM00439">
    <property type="entry name" value="BAH"/>
    <property type="match status" value="1"/>
</dbReference>
<dbReference type="Pfam" id="PF01426">
    <property type="entry name" value="BAH"/>
    <property type="match status" value="1"/>
</dbReference>
<feature type="compositionally biased region" description="Polar residues" evidence="1">
    <location>
        <begin position="508"/>
        <end position="529"/>
    </location>
</feature>
<comment type="caution">
    <text evidence="3">The sequence shown here is derived from an EMBL/GenBank/DDBJ whole genome shotgun (WGS) entry which is preliminary data.</text>
</comment>
<feature type="region of interest" description="Disordered" evidence="1">
    <location>
        <begin position="459"/>
        <end position="551"/>
    </location>
</feature>
<evidence type="ECO:0000256" key="1">
    <source>
        <dbReference type="SAM" id="MobiDB-lite"/>
    </source>
</evidence>
<dbReference type="GO" id="GO:0005677">
    <property type="term" value="C:chromatin silencing complex"/>
    <property type="evidence" value="ECO:0007669"/>
    <property type="project" value="TreeGrafter"/>
</dbReference>
<feature type="region of interest" description="Disordered" evidence="1">
    <location>
        <begin position="252"/>
        <end position="287"/>
    </location>
</feature>
<dbReference type="OrthoDB" id="1922186at2759"/>
<protein>
    <submittedName>
        <fullName evidence="3">Bromo adjacent homology domain-containing 1 protein-like</fullName>
    </submittedName>
</protein>
<feature type="domain" description="BAH" evidence="2">
    <location>
        <begin position="581"/>
        <end position="733"/>
    </location>
</feature>
<dbReference type="GO" id="GO:0045892">
    <property type="term" value="P:negative regulation of DNA-templated transcription"/>
    <property type="evidence" value="ECO:0007669"/>
    <property type="project" value="TreeGrafter"/>
</dbReference>